<dbReference type="InterPro" id="IPR053159">
    <property type="entry name" value="Hybrid_Histidine_Kinase"/>
</dbReference>
<organism evidence="8 9">
    <name type="scientific">Nostoc linckia z8</name>
    <dbReference type="NCBI Taxonomy" id="1628746"/>
    <lineage>
        <taxon>Bacteria</taxon>
        <taxon>Bacillati</taxon>
        <taxon>Cyanobacteriota</taxon>
        <taxon>Cyanophyceae</taxon>
        <taxon>Nostocales</taxon>
        <taxon>Nostocaceae</taxon>
        <taxon>Nostoc</taxon>
    </lineage>
</organism>
<dbReference type="Pfam" id="PF00069">
    <property type="entry name" value="Pkinase"/>
    <property type="match status" value="1"/>
</dbReference>
<dbReference type="InterPro" id="IPR041664">
    <property type="entry name" value="AAA_16"/>
</dbReference>
<dbReference type="InterPro" id="IPR003661">
    <property type="entry name" value="HisK_dim/P_dom"/>
</dbReference>
<dbReference type="InterPro" id="IPR000719">
    <property type="entry name" value="Prot_kinase_dom"/>
</dbReference>
<sequence>MVATFVRIPGYNVTQEIYNGSRTVVYRGHRKDGKPVAIKLLKNPYPSFSELVQFRNQYTIAKNLNSPLIVQTYSLEPYHNGYMLVMEDFGGISLKEWRVRGNLQSLQEFLEIAIALCDTLNLLYNERIIHKDIKPSNILINPETRQVKLIDFSIASLLPRETQTLVNPNILEGTLAYISPEQTGRMNRGIDYRTDFYSLGVTFYELLTGELPFKANDPMELVHSHIAKLPEQLTSKSEKEIPQVLDDIVMKLMAKNVEERYQSVLGLKFDLEKCLHQLLVSGKIESFEIGSRDVCDRFTIPDKLYGRDMEVQTLLQAFERVSLGATEMMLVAGFSGIGKTAVVNEVHKPIVRQRGYFIKGKYDQFKRNIPLSAFVQALRDLMSQLLSESDTQLLRWKEKILSALGENGQVLIDVIPELEQIIGKQPAAPELSGSAALNRFNLLFGKFIALFATQQHPLVMFLDDLQWADSASLNLIQVLMSQSEVGYLFIIGAYRDNEVSKAHPLMLMLEEIEKVSAIVNTLTLNPLSQTHLNDLIADTLSCSQITALPLTELVYQKTKGNPFFATQFLKALHEEGYITFDPPQSPLSKGGREGGWQCDIAVVKTLVLTDDVVQFMAMQLQKLPARTQNVLKLAACIGAQFDLETLAIVSERSLSELGVDLWKALQEGLILPISEVYKFYQPSTLSSEVPEHNTFNCAYRFLHDRVQQAAYSLIPDNQKQATHLKIGQLLLQGNSQSEQEERLFDIVGHLNLGVELLHSTEKPELARLNLAAGQKANISTAYTAGAEYALFGIELLEKNCWQHQYPLALALYETAAEATYLCGDFEQTDLLTEVVLQQDNPLLDKIKSYDLKIQKFQAQNKLLDGVKLALDVLELLGERFSLEPDNSEIEQAFKETLLILDNRDTLSLIDLPEMTDPYKLVTMQILSTMFAATYLSSPKLLPLIVLKQVNLSLEYGNTSESASAYTKYGLLLCAVANNIDLGYQFSELALGLLEDVKVKDSKAQTINVACAGVQFWKKSLRISTQLFVEGYQSGLESGDIQNASHCIMNYFSYSYHYGKELFELEREMSMYGEVLAKLKQKSCLQNINSLQQTVINLVIKVENPQFLEGDFFSENLEIPRLKQSNDRTALAFLYIQKLMLSYLFGEVAQAQKIAAIAEQYLDGVPGMIWVPVFYWYDTLTQLARYSELTDVEEKQKIWVRVLENQAKMQHWADCAPTNFLHKYDLVEAQRHQILGNKTEAIEHYDRAIAGAKANEYIQEEALANELAAKFCLDWGKEKFAVTYMQEAYYCYARWGAKAKVADLEKRYPQLLAAILQQTRSPFSNYETIFALGSVTSTSSATSSSSVSDILDLKAILKASQTISGEIELEKLLSSLLEIVIENAGSDKCVFMLLREERLLIKGSITTGSKPVVLQRLPIEDSQDIPHRLIYKVKHDKQTVVLLDASADPTLANDPYIMRQQPKSILCSPILHQGKLLGILYLENNLAMGAFTSERVELLNLLCAQAAISLENAQLYERSLESLSELNASQSRFHNLVDNVPGVVCQYQMSADGILSLNYISADCYNFYEITPEQAAVDPDFLDKMIHPDDLASYLQTYTDTVQARSSWCWEGRIVTPSGIVKWLHGESRVEQRADGSLVWDGLFLDISDRKIAELGLQQAQLQIIQSEKMSALGNLVAGVAHEMNNPLGFISASLQQTKPTIADITEHLKLYQETFPNKSEEIEDHAAEIDLEYSIEDLSKVIDSMTLACDRLKNISTSLRTFSRADKDYKVLFKIHEGIDSTILILKHRLKANPERLAIEVVTNYGNFPQIECFPGQLNQVFMNILANAIDALEESNIGRSFEDIKVNPNRITITTSMADNLVKITIADNGKGMSESVKQKIFDHLFTTKSVGKGTGLGLAIARQIVEEKHGGKLSCNSVLGEGTEFIIEIPVS</sequence>
<dbReference type="InterPro" id="IPR003594">
    <property type="entry name" value="HATPase_dom"/>
</dbReference>
<dbReference type="PANTHER" id="PTHR43642:SF1">
    <property type="entry name" value="HYBRID SIGNAL TRANSDUCTION HISTIDINE KINASE G"/>
    <property type="match status" value="1"/>
</dbReference>
<dbReference type="Pfam" id="PF13191">
    <property type="entry name" value="AAA_16"/>
    <property type="match status" value="1"/>
</dbReference>
<dbReference type="Proteomes" id="UP000222310">
    <property type="component" value="Unassembled WGS sequence"/>
</dbReference>
<evidence type="ECO:0000256" key="4">
    <source>
        <dbReference type="ARBA" id="ARBA00022777"/>
    </source>
</evidence>
<dbReference type="InterPro" id="IPR003018">
    <property type="entry name" value="GAF"/>
</dbReference>
<dbReference type="SUPFAM" id="SSF55785">
    <property type="entry name" value="PYP-like sensor domain (PAS domain)"/>
    <property type="match status" value="1"/>
</dbReference>
<dbReference type="PRINTS" id="PR00344">
    <property type="entry name" value="BCTRLSENSOR"/>
</dbReference>
<dbReference type="InterPro" id="IPR036097">
    <property type="entry name" value="HisK_dim/P_sf"/>
</dbReference>
<reference evidence="8 9" key="1">
    <citation type="submission" date="2015-02" db="EMBL/GenBank/DDBJ databases">
        <title>Nostoc linckia genome annotation.</title>
        <authorList>
            <person name="Zhou Z."/>
        </authorList>
    </citation>
    <scope>NUCLEOTIDE SEQUENCE [LARGE SCALE GENOMIC DNA]</scope>
    <source>
        <strain evidence="9">z8</strain>
    </source>
</reference>
<proteinExistence type="predicted"/>
<dbReference type="Gene3D" id="3.30.565.10">
    <property type="entry name" value="Histidine kinase-like ATPase, C-terminal domain"/>
    <property type="match status" value="1"/>
</dbReference>
<gene>
    <name evidence="8" type="ORF">VF08_11775</name>
</gene>
<name>A0A9Q5ZD93_NOSLI</name>
<feature type="domain" description="Protein kinase" evidence="6">
    <location>
        <begin position="11"/>
        <end position="279"/>
    </location>
</feature>
<dbReference type="PROSITE" id="PS50011">
    <property type="entry name" value="PROTEIN_KINASE_DOM"/>
    <property type="match status" value="1"/>
</dbReference>
<evidence type="ECO:0000256" key="2">
    <source>
        <dbReference type="ARBA" id="ARBA00012438"/>
    </source>
</evidence>
<dbReference type="InterPro" id="IPR035965">
    <property type="entry name" value="PAS-like_dom_sf"/>
</dbReference>
<dbReference type="InterPro" id="IPR013655">
    <property type="entry name" value="PAS_fold_3"/>
</dbReference>
<dbReference type="EC" id="2.7.13.3" evidence="2"/>
<evidence type="ECO:0000259" key="6">
    <source>
        <dbReference type="PROSITE" id="PS50011"/>
    </source>
</evidence>
<evidence type="ECO:0000256" key="1">
    <source>
        <dbReference type="ARBA" id="ARBA00000085"/>
    </source>
</evidence>
<dbReference type="SUPFAM" id="SSF55781">
    <property type="entry name" value="GAF domain-like"/>
    <property type="match status" value="1"/>
</dbReference>
<keyword evidence="4" id="KW-0418">Kinase</keyword>
<keyword evidence="5" id="KW-0902">Two-component regulatory system</keyword>
<protein>
    <recommendedName>
        <fullName evidence="2">histidine kinase</fullName>
        <ecNumber evidence="2">2.7.13.3</ecNumber>
    </recommendedName>
</protein>
<dbReference type="PROSITE" id="PS00108">
    <property type="entry name" value="PROTEIN_KINASE_ST"/>
    <property type="match status" value="1"/>
</dbReference>
<dbReference type="SMART" id="SM00387">
    <property type="entry name" value="HATPase_c"/>
    <property type="match status" value="1"/>
</dbReference>
<dbReference type="EMBL" id="LAHD01000027">
    <property type="protein sequence ID" value="PHK04279.1"/>
    <property type="molecule type" value="Genomic_DNA"/>
</dbReference>
<dbReference type="GeneID" id="57097001"/>
<dbReference type="PANTHER" id="PTHR43642">
    <property type="entry name" value="HYBRID SIGNAL TRANSDUCTION HISTIDINE KINASE G"/>
    <property type="match status" value="1"/>
</dbReference>
<dbReference type="InterPro" id="IPR008271">
    <property type="entry name" value="Ser/Thr_kinase_AS"/>
</dbReference>
<dbReference type="SUPFAM" id="SSF56112">
    <property type="entry name" value="Protein kinase-like (PK-like)"/>
    <property type="match status" value="1"/>
</dbReference>
<dbReference type="Gene3D" id="1.10.287.130">
    <property type="match status" value="1"/>
</dbReference>
<dbReference type="Gene3D" id="1.10.510.10">
    <property type="entry name" value="Transferase(Phosphotransferase) domain 1"/>
    <property type="match status" value="1"/>
</dbReference>
<keyword evidence="4" id="KW-0808">Transferase</keyword>
<dbReference type="SMART" id="SM00065">
    <property type="entry name" value="GAF"/>
    <property type="match status" value="1"/>
</dbReference>
<keyword evidence="3" id="KW-0597">Phosphoprotein</keyword>
<dbReference type="Gene3D" id="3.30.450.40">
    <property type="match status" value="1"/>
</dbReference>
<dbReference type="SUPFAM" id="SSF55874">
    <property type="entry name" value="ATPase domain of HSP90 chaperone/DNA topoisomerase II/histidine kinase"/>
    <property type="match status" value="1"/>
</dbReference>
<comment type="caution">
    <text evidence="8">The sequence shown here is derived from an EMBL/GenBank/DDBJ whole genome shotgun (WGS) entry which is preliminary data.</text>
</comment>
<dbReference type="CDD" id="cd00082">
    <property type="entry name" value="HisKA"/>
    <property type="match status" value="1"/>
</dbReference>
<dbReference type="SUPFAM" id="SSF47384">
    <property type="entry name" value="Homodimeric domain of signal transducing histidine kinase"/>
    <property type="match status" value="1"/>
</dbReference>
<feature type="domain" description="Histidine kinase" evidence="7">
    <location>
        <begin position="1678"/>
        <end position="1934"/>
    </location>
</feature>
<dbReference type="PROSITE" id="PS50109">
    <property type="entry name" value="HIS_KIN"/>
    <property type="match status" value="1"/>
</dbReference>
<dbReference type="InterPro" id="IPR004358">
    <property type="entry name" value="Sig_transdc_His_kin-like_C"/>
</dbReference>
<dbReference type="InterPro" id="IPR036890">
    <property type="entry name" value="HATPase_C_sf"/>
</dbReference>
<accession>A0A9Q5ZD93</accession>
<dbReference type="CDD" id="cd14014">
    <property type="entry name" value="STKc_PknB_like"/>
    <property type="match status" value="1"/>
</dbReference>
<evidence type="ECO:0000256" key="5">
    <source>
        <dbReference type="ARBA" id="ARBA00023012"/>
    </source>
</evidence>
<dbReference type="GO" id="GO:0000155">
    <property type="term" value="F:phosphorelay sensor kinase activity"/>
    <property type="evidence" value="ECO:0007669"/>
    <property type="project" value="InterPro"/>
</dbReference>
<dbReference type="InterPro" id="IPR005467">
    <property type="entry name" value="His_kinase_dom"/>
</dbReference>
<evidence type="ECO:0000256" key="3">
    <source>
        <dbReference type="ARBA" id="ARBA00022553"/>
    </source>
</evidence>
<evidence type="ECO:0000313" key="9">
    <source>
        <dbReference type="Proteomes" id="UP000222310"/>
    </source>
</evidence>
<dbReference type="InterPro" id="IPR011009">
    <property type="entry name" value="Kinase-like_dom_sf"/>
</dbReference>
<dbReference type="Gene3D" id="3.40.50.300">
    <property type="entry name" value="P-loop containing nucleotide triphosphate hydrolases"/>
    <property type="match status" value="1"/>
</dbReference>
<dbReference type="InterPro" id="IPR027417">
    <property type="entry name" value="P-loop_NTPase"/>
</dbReference>
<dbReference type="GO" id="GO:0005524">
    <property type="term" value="F:ATP binding"/>
    <property type="evidence" value="ECO:0007669"/>
    <property type="project" value="InterPro"/>
</dbReference>
<dbReference type="Gene3D" id="3.30.450.20">
    <property type="entry name" value="PAS domain"/>
    <property type="match status" value="1"/>
</dbReference>
<dbReference type="RefSeq" id="WP_099069807.1">
    <property type="nucleotide sequence ID" value="NZ_LAHD01000027.1"/>
</dbReference>
<evidence type="ECO:0000259" key="7">
    <source>
        <dbReference type="PROSITE" id="PS50109"/>
    </source>
</evidence>
<dbReference type="SMART" id="SM00220">
    <property type="entry name" value="S_TKc"/>
    <property type="match status" value="1"/>
</dbReference>
<evidence type="ECO:0000313" key="8">
    <source>
        <dbReference type="EMBL" id="PHK04279.1"/>
    </source>
</evidence>
<dbReference type="Pfam" id="PF01590">
    <property type="entry name" value="GAF"/>
    <property type="match status" value="1"/>
</dbReference>
<dbReference type="Pfam" id="PF02518">
    <property type="entry name" value="HATPase_c"/>
    <property type="match status" value="1"/>
</dbReference>
<dbReference type="SUPFAM" id="SSF52540">
    <property type="entry name" value="P-loop containing nucleoside triphosphate hydrolases"/>
    <property type="match status" value="1"/>
</dbReference>
<comment type="catalytic activity">
    <reaction evidence="1">
        <text>ATP + protein L-histidine = ADP + protein N-phospho-L-histidine.</text>
        <dbReference type="EC" id="2.7.13.3"/>
    </reaction>
</comment>
<dbReference type="InterPro" id="IPR029016">
    <property type="entry name" value="GAF-like_dom_sf"/>
</dbReference>
<dbReference type="Pfam" id="PF08447">
    <property type="entry name" value="PAS_3"/>
    <property type="match status" value="1"/>
</dbReference>